<dbReference type="AlphaFoldDB" id="A0A4Y2AZ38"/>
<dbReference type="Proteomes" id="UP000499080">
    <property type="component" value="Unassembled WGS sequence"/>
</dbReference>
<feature type="compositionally biased region" description="Gly residues" evidence="1">
    <location>
        <begin position="89"/>
        <end position="156"/>
    </location>
</feature>
<gene>
    <name evidence="2" type="ORF">AVEN_118673_1</name>
</gene>
<evidence type="ECO:0000313" key="2">
    <source>
        <dbReference type="EMBL" id="GBL84296.1"/>
    </source>
</evidence>
<keyword evidence="3" id="KW-1185">Reference proteome</keyword>
<proteinExistence type="predicted"/>
<feature type="compositionally biased region" description="Gly residues" evidence="1">
    <location>
        <begin position="190"/>
        <end position="199"/>
    </location>
</feature>
<protein>
    <submittedName>
        <fullName evidence="2">Uncharacterized protein</fullName>
    </submittedName>
</protein>
<reference evidence="2 3" key="1">
    <citation type="journal article" date="2019" name="Sci. Rep.">
        <title>Orb-weaving spider Araneus ventricosus genome elucidates the spidroin gene catalogue.</title>
        <authorList>
            <person name="Kono N."/>
            <person name="Nakamura H."/>
            <person name="Ohtoshi R."/>
            <person name="Moran D.A.P."/>
            <person name="Shinohara A."/>
            <person name="Yoshida Y."/>
            <person name="Fujiwara M."/>
            <person name="Mori M."/>
            <person name="Tomita M."/>
            <person name="Arakawa K."/>
        </authorList>
    </citation>
    <scope>NUCLEOTIDE SEQUENCE [LARGE SCALE GENOMIC DNA]</scope>
</reference>
<feature type="region of interest" description="Disordered" evidence="1">
    <location>
        <begin position="63"/>
        <end position="207"/>
    </location>
</feature>
<dbReference type="OrthoDB" id="6434444at2759"/>
<evidence type="ECO:0000313" key="3">
    <source>
        <dbReference type="Proteomes" id="UP000499080"/>
    </source>
</evidence>
<comment type="caution">
    <text evidence="2">The sequence shown here is derived from an EMBL/GenBank/DDBJ whole genome shotgun (WGS) entry which is preliminary data.</text>
</comment>
<organism evidence="2 3">
    <name type="scientific">Araneus ventricosus</name>
    <name type="common">Orbweaver spider</name>
    <name type="synonym">Epeira ventricosa</name>
    <dbReference type="NCBI Taxonomy" id="182803"/>
    <lineage>
        <taxon>Eukaryota</taxon>
        <taxon>Metazoa</taxon>
        <taxon>Ecdysozoa</taxon>
        <taxon>Arthropoda</taxon>
        <taxon>Chelicerata</taxon>
        <taxon>Arachnida</taxon>
        <taxon>Araneae</taxon>
        <taxon>Araneomorphae</taxon>
        <taxon>Entelegynae</taxon>
        <taxon>Araneoidea</taxon>
        <taxon>Araneidae</taxon>
        <taxon>Araneus</taxon>
    </lineage>
</organism>
<name>A0A4Y2AZ38_ARAVE</name>
<accession>A0A4Y2AZ38</accession>
<dbReference type="EMBL" id="BGPR01000036">
    <property type="protein sequence ID" value="GBL84296.1"/>
    <property type="molecule type" value="Genomic_DNA"/>
</dbReference>
<feature type="compositionally biased region" description="Pro residues" evidence="1">
    <location>
        <begin position="76"/>
        <end position="88"/>
    </location>
</feature>
<feature type="region of interest" description="Disordered" evidence="1">
    <location>
        <begin position="282"/>
        <end position="302"/>
    </location>
</feature>
<evidence type="ECO:0000256" key="1">
    <source>
        <dbReference type="SAM" id="MobiDB-lite"/>
    </source>
</evidence>
<sequence length="302" mass="30932">MIADYKSDKGEAFFRFCINSSIDMKKVFITIALVCYLANTALSQDSGSHGRWGVPGRPPPPRCPPGCVASGGNPSPVWPPQQGCPPGWPGSGGNPQKGSPPGWGGSGGTPQQGGPPGWGGSGGYPQQGGPPGWGGSGGPPQQGGPSVWGGSGGPPNQGGPSKEWGGTGGPSTQEDPQDSWGGPGIHPRGPHGGPGGHRGPPGPPPNIYDMFPACASLAEAMRTKHFEMMGSGQIGPGNCPERDHKVCIQRDMETMRCEITEEAPQKCMDEVMAFMRGDICNGGGGETDGEKTLDPAVDEDSL</sequence>